<proteinExistence type="predicted"/>
<dbReference type="Proteomes" id="UP001428341">
    <property type="component" value="Unassembled WGS sequence"/>
</dbReference>
<accession>A0AAP0LVE7</accession>
<name>A0AAP0LVE7_9ROSI</name>
<comment type="caution">
    <text evidence="1">The sequence shown here is derived from an EMBL/GenBank/DDBJ whole genome shotgun (WGS) entry which is preliminary data.</text>
</comment>
<dbReference type="EMBL" id="JBCGBO010000007">
    <property type="protein sequence ID" value="KAK9187606.1"/>
    <property type="molecule type" value="Genomic_DNA"/>
</dbReference>
<evidence type="ECO:0000313" key="2">
    <source>
        <dbReference type="Proteomes" id="UP001428341"/>
    </source>
</evidence>
<reference evidence="1 2" key="1">
    <citation type="submission" date="2024-05" db="EMBL/GenBank/DDBJ databases">
        <title>Haplotype-resolved chromosome-level genome assembly of Huyou (Citrus changshanensis).</title>
        <authorList>
            <person name="Miao C."/>
            <person name="Chen W."/>
            <person name="Wu Y."/>
            <person name="Wang L."/>
            <person name="Zhao S."/>
            <person name="Grierson D."/>
            <person name="Xu C."/>
            <person name="Chen K."/>
        </authorList>
    </citation>
    <scope>NUCLEOTIDE SEQUENCE [LARGE SCALE GENOMIC DNA]</scope>
    <source>
        <strain evidence="1">01-14</strain>
        <tissue evidence="1">Leaf</tissue>
    </source>
</reference>
<keyword evidence="2" id="KW-1185">Reference proteome</keyword>
<evidence type="ECO:0000313" key="1">
    <source>
        <dbReference type="EMBL" id="KAK9187606.1"/>
    </source>
</evidence>
<gene>
    <name evidence="1" type="ORF">WN944_019004</name>
</gene>
<dbReference type="AlphaFoldDB" id="A0AAP0LVE7"/>
<protein>
    <submittedName>
        <fullName evidence="1">Uncharacterized protein</fullName>
    </submittedName>
</protein>
<organism evidence="1 2">
    <name type="scientific">Citrus x changshan-huyou</name>
    <dbReference type="NCBI Taxonomy" id="2935761"/>
    <lineage>
        <taxon>Eukaryota</taxon>
        <taxon>Viridiplantae</taxon>
        <taxon>Streptophyta</taxon>
        <taxon>Embryophyta</taxon>
        <taxon>Tracheophyta</taxon>
        <taxon>Spermatophyta</taxon>
        <taxon>Magnoliopsida</taxon>
        <taxon>eudicotyledons</taxon>
        <taxon>Gunneridae</taxon>
        <taxon>Pentapetalae</taxon>
        <taxon>rosids</taxon>
        <taxon>malvids</taxon>
        <taxon>Sapindales</taxon>
        <taxon>Rutaceae</taxon>
        <taxon>Aurantioideae</taxon>
        <taxon>Citrus</taxon>
    </lineage>
</organism>
<sequence length="116" mass="12949">MPTALSKESSLLNKKVTVTPLIGGRRDSQLLTLIRLIAVPQKEGQPHPREALRAFFPSGQRVRTRFRANLTWSYRPTSNKSSHSRLTKHSFGVDKGEGTISDLRLGQEIRISGKSP</sequence>